<evidence type="ECO:0000313" key="15">
    <source>
        <dbReference type="EMBL" id="PIP19085.1"/>
    </source>
</evidence>
<dbReference type="InterPro" id="IPR003691">
    <property type="entry name" value="FluC"/>
</dbReference>
<dbReference type="EMBL" id="PCRK01000116">
    <property type="protein sequence ID" value="PIP19085.1"/>
    <property type="molecule type" value="Genomic_DNA"/>
</dbReference>
<protein>
    <recommendedName>
        <fullName evidence="14">Fluoride-specific ion channel FluC</fullName>
    </recommendedName>
</protein>
<dbReference type="AlphaFoldDB" id="A0A2G9YIP1"/>
<evidence type="ECO:0000256" key="3">
    <source>
        <dbReference type="ARBA" id="ARBA00022475"/>
    </source>
</evidence>
<feature type="transmembrane region" description="Helical" evidence="14">
    <location>
        <begin position="96"/>
        <end position="119"/>
    </location>
</feature>
<comment type="activity regulation">
    <text evidence="14">Na(+) is not transported, but it plays an essential structural role and its presence is essential for fluoride channel function.</text>
</comment>
<keyword evidence="4" id="KW-0997">Cell inner membrane</keyword>
<dbReference type="PANTHER" id="PTHR28259:SF18">
    <property type="entry name" value="FLUORIDE-SPECIFIC ION CHANNEL FLUC"/>
    <property type="match status" value="1"/>
</dbReference>
<keyword evidence="9 14" id="KW-0406">Ion transport</keyword>
<dbReference type="GO" id="GO:0140114">
    <property type="term" value="P:cellular detoxification of fluoride"/>
    <property type="evidence" value="ECO:0007669"/>
    <property type="project" value="UniProtKB-UniRule"/>
</dbReference>
<keyword evidence="8 14" id="KW-0915">Sodium</keyword>
<dbReference type="GO" id="GO:0046872">
    <property type="term" value="F:metal ion binding"/>
    <property type="evidence" value="ECO:0007669"/>
    <property type="project" value="UniProtKB-KW"/>
</dbReference>
<keyword evidence="6 14" id="KW-0479">Metal-binding</keyword>
<comment type="similarity">
    <text evidence="12 14">Belongs to the fluoride channel Fluc/FEX (TC 1.A.43) family.</text>
</comment>
<keyword evidence="3 14" id="KW-1003">Cell membrane</keyword>
<evidence type="ECO:0000256" key="5">
    <source>
        <dbReference type="ARBA" id="ARBA00022692"/>
    </source>
</evidence>
<evidence type="ECO:0000256" key="1">
    <source>
        <dbReference type="ARBA" id="ARBA00004651"/>
    </source>
</evidence>
<evidence type="ECO:0000313" key="16">
    <source>
        <dbReference type="Proteomes" id="UP000231292"/>
    </source>
</evidence>
<dbReference type="PANTHER" id="PTHR28259">
    <property type="entry name" value="FLUORIDE EXPORT PROTEIN 1-RELATED"/>
    <property type="match status" value="1"/>
</dbReference>
<evidence type="ECO:0000256" key="6">
    <source>
        <dbReference type="ARBA" id="ARBA00022723"/>
    </source>
</evidence>
<feature type="transmembrane region" description="Helical" evidence="14">
    <location>
        <begin position="66"/>
        <end position="84"/>
    </location>
</feature>
<proteinExistence type="inferred from homology"/>
<dbReference type="Pfam" id="PF02537">
    <property type="entry name" value="CRCB"/>
    <property type="match status" value="1"/>
</dbReference>
<keyword evidence="5 14" id="KW-0812">Transmembrane</keyword>
<evidence type="ECO:0000256" key="12">
    <source>
        <dbReference type="ARBA" id="ARBA00035120"/>
    </source>
</evidence>
<dbReference type="GO" id="GO:0005886">
    <property type="term" value="C:plasma membrane"/>
    <property type="evidence" value="ECO:0007669"/>
    <property type="project" value="UniProtKB-SubCell"/>
</dbReference>
<evidence type="ECO:0000256" key="8">
    <source>
        <dbReference type="ARBA" id="ARBA00023053"/>
    </source>
</evidence>
<gene>
    <name evidence="14 15" type="primary">crcB</name>
    <name evidence="14" type="synonym">fluC</name>
    <name evidence="15" type="ORF">COX41_04800</name>
</gene>
<feature type="binding site" evidence="14">
    <location>
        <position position="74"/>
    </location>
    <ligand>
        <name>Na(+)</name>
        <dbReference type="ChEBI" id="CHEBI:29101"/>
        <note>structural</note>
    </ligand>
</feature>
<dbReference type="NCBIfam" id="TIGR00494">
    <property type="entry name" value="crcB"/>
    <property type="match status" value="1"/>
</dbReference>
<comment type="function">
    <text evidence="14">Fluoride-specific ion channel. Important for reducing fluoride concentration in the cell, thus reducing its toxicity.</text>
</comment>
<evidence type="ECO:0000256" key="11">
    <source>
        <dbReference type="ARBA" id="ARBA00023303"/>
    </source>
</evidence>
<evidence type="ECO:0000256" key="10">
    <source>
        <dbReference type="ARBA" id="ARBA00023136"/>
    </source>
</evidence>
<accession>A0A2G9YIP1</accession>
<dbReference type="Proteomes" id="UP000231292">
    <property type="component" value="Unassembled WGS sequence"/>
</dbReference>
<evidence type="ECO:0000256" key="2">
    <source>
        <dbReference type="ARBA" id="ARBA00022448"/>
    </source>
</evidence>
<keyword evidence="10 14" id="KW-0472">Membrane</keyword>
<keyword evidence="7 14" id="KW-1133">Transmembrane helix</keyword>
<comment type="subcellular location">
    <subcellularLocation>
        <location evidence="1 14">Cell membrane</location>
        <topology evidence="1 14">Multi-pass membrane protein</topology>
    </subcellularLocation>
</comment>
<name>A0A2G9YIP1_9BACT</name>
<evidence type="ECO:0000256" key="4">
    <source>
        <dbReference type="ARBA" id="ARBA00022519"/>
    </source>
</evidence>
<dbReference type="HAMAP" id="MF_00454">
    <property type="entry name" value="FluC"/>
    <property type="match status" value="1"/>
</dbReference>
<reference evidence="15 16" key="1">
    <citation type="submission" date="2017-09" db="EMBL/GenBank/DDBJ databases">
        <title>Depth-based differentiation of microbial function through sediment-hosted aquifers and enrichment of novel symbionts in the deep terrestrial subsurface.</title>
        <authorList>
            <person name="Probst A.J."/>
            <person name="Ladd B."/>
            <person name="Jarett J.K."/>
            <person name="Geller-Mcgrath D.E."/>
            <person name="Sieber C.M."/>
            <person name="Emerson J.B."/>
            <person name="Anantharaman K."/>
            <person name="Thomas B.C."/>
            <person name="Malmstrom R."/>
            <person name="Stieglmeier M."/>
            <person name="Klingl A."/>
            <person name="Woyke T."/>
            <person name="Ryan C.M."/>
            <person name="Banfield J.F."/>
        </authorList>
    </citation>
    <scope>NUCLEOTIDE SEQUENCE [LARGE SCALE GENOMIC DNA]</scope>
    <source>
        <strain evidence="15">CG23_combo_of_CG06-09_8_20_14_all_41_10</strain>
    </source>
</reference>
<evidence type="ECO:0000256" key="7">
    <source>
        <dbReference type="ARBA" id="ARBA00022989"/>
    </source>
</evidence>
<feature type="binding site" evidence="14">
    <location>
        <position position="77"/>
    </location>
    <ligand>
        <name>Na(+)</name>
        <dbReference type="ChEBI" id="CHEBI:29101"/>
        <note>structural</note>
    </ligand>
</feature>
<comment type="catalytic activity">
    <reaction evidence="13">
        <text>fluoride(in) = fluoride(out)</text>
        <dbReference type="Rhea" id="RHEA:76159"/>
        <dbReference type="ChEBI" id="CHEBI:17051"/>
    </reaction>
    <physiologicalReaction direction="left-to-right" evidence="13">
        <dbReference type="Rhea" id="RHEA:76160"/>
    </physiologicalReaction>
</comment>
<evidence type="ECO:0000256" key="9">
    <source>
        <dbReference type="ARBA" id="ARBA00023065"/>
    </source>
</evidence>
<keyword evidence="11 14" id="KW-0407">Ion channel</keyword>
<keyword evidence="2 14" id="KW-0813">Transport</keyword>
<evidence type="ECO:0000256" key="14">
    <source>
        <dbReference type="HAMAP-Rule" id="MF_00454"/>
    </source>
</evidence>
<evidence type="ECO:0000256" key="13">
    <source>
        <dbReference type="ARBA" id="ARBA00035585"/>
    </source>
</evidence>
<comment type="caution">
    <text evidence="15">The sequence shown here is derived from an EMBL/GenBank/DDBJ whole genome shotgun (WGS) entry which is preliminary data.</text>
</comment>
<organism evidence="15 16">
    <name type="scientific">Candidatus Sherwoodlollariibacterium unditelluris</name>
    <dbReference type="NCBI Taxonomy" id="1974757"/>
    <lineage>
        <taxon>Bacteria</taxon>
        <taxon>Pseudomonadati</taxon>
        <taxon>Candidatus Omnitrophota</taxon>
        <taxon>Candidatus Sherwoodlollariibacterium</taxon>
    </lineage>
</organism>
<sequence length="128" mass="14036">MLRFFVIALGGAIGTLLRYIAGGLDYRFSGGVFPISTLVVNITGSLAIGFLWGIVDRFAISPNVRLFVFIGILGGYTTFSTFSLETFNLMRDGEYRIALMNVILSVILSIGAVFLGYFVSKTLLNLYK</sequence>
<dbReference type="GO" id="GO:0062054">
    <property type="term" value="F:fluoride channel activity"/>
    <property type="evidence" value="ECO:0007669"/>
    <property type="project" value="UniProtKB-UniRule"/>
</dbReference>
<feature type="transmembrane region" description="Helical" evidence="14">
    <location>
        <begin position="32"/>
        <end position="54"/>
    </location>
</feature>